<organism evidence="2 3">
    <name type="scientific">Dysgonomonas termitidis</name>
    <dbReference type="NCBI Taxonomy" id="1516126"/>
    <lineage>
        <taxon>Bacteria</taxon>
        <taxon>Pseudomonadati</taxon>
        <taxon>Bacteroidota</taxon>
        <taxon>Bacteroidia</taxon>
        <taxon>Bacteroidales</taxon>
        <taxon>Dysgonomonadaceae</taxon>
        <taxon>Dysgonomonas</taxon>
    </lineage>
</organism>
<name>A0ABV9KV34_9BACT</name>
<comment type="caution">
    <text evidence="2">The sequence shown here is derived from an EMBL/GenBank/DDBJ whole genome shotgun (WGS) entry which is preliminary data.</text>
</comment>
<proteinExistence type="predicted"/>
<protein>
    <recommendedName>
        <fullName evidence="4">Fimbrillin family protein</fullName>
    </recommendedName>
</protein>
<dbReference type="Proteomes" id="UP001596023">
    <property type="component" value="Unassembled WGS sequence"/>
</dbReference>
<evidence type="ECO:0000313" key="2">
    <source>
        <dbReference type="EMBL" id="MFC4673843.1"/>
    </source>
</evidence>
<evidence type="ECO:0000313" key="3">
    <source>
        <dbReference type="Proteomes" id="UP001596023"/>
    </source>
</evidence>
<feature type="signal peptide" evidence="1">
    <location>
        <begin position="1"/>
        <end position="21"/>
    </location>
</feature>
<evidence type="ECO:0000256" key="1">
    <source>
        <dbReference type="SAM" id="SignalP"/>
    </source>
</evidence>
<dbReference type="RefSeq" id="WP_379995530.1">
    <property type="nucleotide sequence ID" value="NZ_JBHSGN010000063.1"/>
</dbReference>
<dbReference type="EMBL" id="JBHSGN010000063">
    <property type="protein sequence ID" value="MFC4673843.1"/>
    <property type="molecule type" value="Genomic_DNA"/>
</dbReference>
<accession>A0ABV9KV34</accession>
<reference evidence="3" key="1">
    <citation type="journal article" date="2019" name="Int. J. Syst. Evol. Microbiol.">
        <title>The Global Catalogue of Microorganisms (GCM) 10K type strain sequencing project: providing services to taxonomists for standard genome sequencing and annotation.</title>
        <authorList>
            <consortium name="The Broad Institute Genomics Platform"/>
            <consortium name="The Broad Institute Genome Sequencing Center for Infectious Disease"/>
            <person name="Wu L."/>
            <person name="Ma J."/>
        </authorList>
    </citation>
    <scope>NUCLEOTIDE SEQUENCE [LARGE SCALE GENOMIC DNA]</scope>
    <source>
        <strain evidence="3">CCUG 66188</strain>
    </source>
</reference>
<sequence>MKKVIFVALILIINLWSCSQSDETETTSDDYVNVTIGSESRSLKSIIEPGGTTTWNIDDEVKIIDVDGAPRTFTYGGTTAQRSAEFKGTLKAGQGKKIYRAYHVSTKSNCVLQDGHILAVERENLNITEDLLNLSSAYFGTYCPMIAIPVEFNAENPDDPKLFQFHHLTSMIEARVSLRETEDEEFLNKICDKVVFEIKAVNSKPFYTKVEFDLNLLGTNSNVEDLNECIINMDDESGKVDFMSTTVNINERTIRELMQENAGLKSFPIPIFAFPTNDSFEYIATVYFYYQENIQLQMEGSQVATGLNPVGLNVLGFDYKKIVR</sequence>
<gene>
    <name evidence="2" type="ORF">ACFO6W_09080</name>
</gene>
<keyword evidence="3" id="KW-1185">Reference proteome</keyword>
<keyword evidence="1" id="KW-0732">Signal</keyword>
<feature type="chain" id="PRO_5045495897" description="Fimbrillin family protein" evidence="1">
    <location>
        <begin position="22"/>
        <end position="324"/>
    </location>
</feature>
<evidence type="ECO:0008006" key="4">
    <source>
        <dbReference type="Google" id="ProtNLM"/>
    </source>
</evidence>